<dbReference type="SUPFAM" id="SSF53774">
    <property type="entry name" value="Glutaminase/Asparaginase"/>
    <property type="match status" value="1"/>
</dbReference>
<protein>
    <recommendedName>
        <fullName evidence="2">asparaginase</fullName>
        <ecNumber evidence="2">3.5.1.1</ecNumber>
    </recommendedName>
</protein>
<dbReference type="FunFam" id="3.40.50.1170:FF:000001">
    <property type="entry name" value="L-asparaginase 2"/>
    <property type="match status" value="1"/>
</dbReference>
<feature type="domain" description="Asparaginase/glutaminase C-terminal" evidence="11">
    <location>
        <begin position="298"/>
        <end position="404"/>
    </location>
</feature>
<feature type="binding site" evidence="6">
    <location>
        <begin position="175"/>
        <end position="176"/>
    </location>
    <ligand>
        <name>substrate</name>
    </ligand>
</feature>
<dbReference type="GeneID" id="66998207"/>
<dbReference type="PANTHER" id="PTHR11707:SF28">
    <property type="entry name" value="60 KDA LYSOPHOSPHOLIPASE"/>
    <property type="match status" value="1"/>
</dbReference>
<name>A0A8E0QZD7_9EURO</name>
<dbReference type="GO" id="GO:0004067">
    <property type="term" value="F:asparaginase activity"/>
    <property type="evidence" value="ECO:0007669"/>
    <property type="project" value="UniProtKB-UniRule"/>
</dbReference>
<evidence type="ECO:0000256" key="6">
    <source>
        <dbReference type="PIRSR" id="PIRSR001220-2"/>
    </source>
</evidence>
<dbReference type="InterPro" id="IPR020827">
    <property type="entry name" value="Asparaginase/glutaminase_AS1"/>
</dbReference>
<evidence type="ECO:0000256" key="2">
    <source>
        <dbReference type="ARBA" id="ARBA00012920"/>
    </source>
</evidence>
<dbReference type="Pfam" id="PF17763">
    <property type="entry name" value="Asparaginase_C"/>
    <property type="match status" value="1"/>
</dbReference>
<dbReference type="EC" id="3.5.1.1" evidence="2"/>
<accession>A0A8E0QZD7</accession>
<dbReference type="Gene3D" id="3.40.50.40">
    <property type="match status" value="1"/>
</dbReference>
<sequence>MSHDALLVRLPGEYSGINPSEQSSLPRHIAKMTKISFKTIIVAALAAVGNASPVLYPRATDSNSTYVFTNSHGLNFTQMNTTLPNVTILATGGTIAGSSNDNTATTGYKAGAIGIQQLMDAVPEMLDVANVAGIQVANVGSPDVTSSLLLRMAKTLNEVVCDDPTMSGAVITHGTDTLEETAFFLDATVNCGKPIVVVGAMRPATAISADGPFNLLQAVTVAAHPTARNRGALVVLNDHIVSAFYASKTNANTMDTFKAVEMGNLGSIVSNKPYFFYPPVLPTGKTTFDVRNDTSIPRVDILYAYQDMHNDTLYDAVNNGAKGIVIAGSGSGSVSTAFDTAIDDIASTHSLPIVLSSRTGNGEVPLTDSTSTIGSGFLNPAKARILLGLLLAENKGFKEIKEAFAKSGVA</sequence>
<organism evidence="12 13">
    <name type="scientific">Aspergillus udagawae</name>
    <dbReference type="NCBI Taxonomy" id="91492"/>
    <lineage>
        <taxon>Eukaryota</taxon>
        <taxon>Fungi</taxon>
        <taxon>Dikarya</taxon>
        <taxon>Ascomycota</taxon>
        <taxon>Pezizomycotina</taxon>
        <taxon>Eurotiomycetes</taxon>
        <taxon>Eurotiomycetidae</taxon>
        <taxon>Eurotiales</taxon>
        <taxon>Aspergillaceae</taxon>
        <taxon>Aspergillus</taxon>
        <taxon>Aspergillus subgen. Fumigati</taxon>
    </lineage>
</organism>
<gene>
    <name evidence="12" type="ORF">Aud_010730</name>
</gene>
<dbReference type="InterPro" id="IPR040919">
    <property type="entry name" value="Asparaginase_C"/>
</dbReference>
<dbReference type="InterPro" id="IPR027473">
    <property type="entry name" value="L-asparaginase_C"/>
</dbReference>
<dbReference type="InterPro" id="IPR027475">
    <property type="entry name" value="Asparaginase/glutaminase_AS2"/>
</dbReference>
<dbReference type="Pfam" id="PF00710">
    <property type="entry name" value="Asparaginase"/>
    <property type="match status" value="1"/>
</dbReference>
<dbReference type="InterPro" id="IPR006034">
    <property type="entry name" value="Asparaginase/glutaminase-like"/>
</dbReference>
<dbReference type="InterPro" id="IPR027474">
    <property type="entry name" value="L-asparaginase_N"/>
</dbReference>
<feature type="binding site" evidence="6">
    <location>
        <position position="141"/>
    </location>
    <ligand>
        <name>substrate</name>
    </ligand>
</feature>
<dbReference type="PROSITE" id="PS00144">
    <property type="entry name" value="ASN_GLN_ASE_1"/>
    <property type="match status" value="1"/>
</dbReference>
<dbReference type="RefSeq" id="XP_043151498.1">
    <property type="nucleotide sequence ID" value="XM_043295563.1"/>
</dbReference>
<dbReference type="PROSITE" id="PS51732">
    <property type="entry name" value="ASN_GLN_ASE_3"/>
    <property type="match status" value="1"/>
</dbReference>
<dbReference type="CDD" id="cd08964">
    <property type="entry name" value="L-asparaginase_II"/>
    <property type="match status" value="1"/>
</dbReference>
<evidence type="ECO:0000256" key="8">
    <source>
        <dbReference type="PROSITE-ProRule" id="PRU10100"/>
    </source>
</evidence>
<dbReference type="PANTHER" id="PTHR11707">
    <property type="entry name" value="L-ASPARAGINASE"/>
    <property type="match status" value="1"/>
</dbReference>
<evidence type="ECO:0000256" key="4">
    <source>
        <dbReference type="ARBA" id="ARBA00049366"/>
    </source>
</evidence>
<feature type="domain" description="L-asparaginase N-terminal" evidence="10">
    <location>
        <begin position="85"/>
        <end position="279"/>
    </location>
</feature>
<reference evidence="12" key="2">
    <citation type="submission" date="2021-01" db="EMBL/GenBank/DDBJ databases">
        <title>Pan-genome distribution and transcriptional activeness of fungal secondary metabolism genes in Aspergillus section Fumigati.</title>
        <authorList>
            <person name="Takahashi H."/>
            <person name="Umemura M."/>
            <person name="Ninomiya A."/>
            <person name="Kusuya Y."/>
            <person name="Urayama S."/>
            <person name="Shimizu M."/>
            <person name="Watanabe A."/>
            <person name="Kamei K."/>
            <person name="Yaguchi T."/>
            <person name="Hagiwara D."/>
        </authorList>
    </citation>
    <scope>NUCLEOTIDE SEQUENCE</scope>
    <source>
        <strain evidence="12">IFM 46973</strain>
    </source>
</reference>
<comment type="catalytic activity">
    <reaction evidence="4">
        <text>L-asparagine + H2O = L-aspartate + NH4(+)</text>
        <dbReference type="Rhea" id="RHEA:21016"/>
        <dbReference type="ChEBI" id="CHEBI:15377"/>
        <dbReference type="ChEBI" id="CHEBI:28938"/>
        <dbReference type="ChEBI" id="CHEBI:29991"/>
        <dbReference type="ChEBI" id="CHEBI:58048"/>
        <dbReference type="EC" id="3.5.1.1"/>
    </reaction>
</comment>
<dbReference type="Proteomes" id="UP000036893">
    <property type="component" value="Unassembled WGS sequence"/>
</dbReference>
<evidence type="ECO:0000256" key="1">
    <source>
        <dbReference type="ARBA" id="ARBA00010518"/>
    </source>
</evidence>
<comment type="similarity">
    <text evidence="1 9">Belongs to the asparaginase 1 family.</text>
</comment>
<dbReference type="GO" id="GO:0006530">
    <property type="term" value="P:L-asparagine catabolic process"/>
    <property type="evidence" value="ECO:0007669"/>
    <property type="project" value="UniProtKB-ARBA"/>
</dbReference>
<dbReference type="AlphaFoldDB" id="A0A8E0QZD7"/>
<evidence type="ECO:0000256" key="3">
    <source>
        <dbReference type="ARBA" id="ARBA00022801"/>
    </source>
</evidence>
<dbReference type="NCBIfam" id="TIGR00520">
    <property type="entry name" value="asnASE_II"/>
    <property type="match status" value="1"/>
</dbReference>
<dbReference type="InterPro" id="IPR004550">
    <property type="entry name" value="AsnASE_II"/>
</dbReference>
<evidence type="ECO:0000256" key="9">
    <source>
        <dbReference type="RuleBase" id="RU004456"/>
    </source>
</evidence>
<dbReference type="SMART" id="SM00870">
    <property type="entry name" value="Asparaginase"/>
    <property type="match status" value="1"/>
</dbReference>
<evidence type="ECO:0000256" key="5">
    <source>
        <dbReference type="PIRSR" id="PIRSR001220-1"/>
    </source>
</evidence>
<keyword evidence="3" id="KW-0378">Hydrolase</keyword>
<evidence type="ECO:0000259" key="11">
    <source>
        <dbReference type="Pfam" id="PF17763"/>
    </source>
</evidence>
<evidence type="ECO:0000256" key="7">
    <source>
        <dbReference type="PROSITE-ProRule" id="PRU10099"/>
    </source>
</evidence>
<reference evidence="12" key="1">
    <citation type="journal article" date="2015" name="Genome Announc.">
        <title>Draft Genome Sequence of the Pathogenic Filamentous Fungus Aspergillus udagawae Strain IFM 46973T.</title>
        <authorList>
            <person name="Kusuya Y."/>
            <person name="Takahashi-Nakaguchi A."/>
            <person name="Takahashi H."/>
            <person name="Yaguchi T."/>
        </authorList>
    </citation>
    <scope>NUCLEOTIDE SEQUENCE</scope>
    <source>
        <strain evidence="12">IFM 46973</strain>
    </source>
</reference>
<dbReference type="PRINTS" id="PR00139">
    <property type="entry name" value="ASNGLNASE"/>
</dbReference>
<dbReference type="FunFam" id="3.40.50.40:FF:000007">
    <property type="entry name" value="L-asparaginase"/>
    <property type="match status" value="1"/>
</dbReference>
<evidence type="ECO:0000313" key="12">
    <source>
        <dbReference type="EMBL" id="GIC94232.1"/>
    </source>
</evidence>
<dbReference type="PROSITE" id="PS00917">
    <property type="entry name" value="ASN_GLN_ASE_2"/>
    <property type="match status" value="1"/>
</dbReference>
<dbReference type="EMBL" id="BBXM02000009">
    <property type="protein sequence ID" value="GIC94232.1"/>
    <property type="molecule type" value="Genomic_DNA"/>
</dbReference>
<dbReference type="PIRSF" id="PIRSF001220">
    <property type="entry name" value="L-ASNase_gatD"/>
    <property type="match status" value="1"/>
</dbReference>
<comment type="caution">
    <text evidence="12">The sequence shown here is derived from an EMBL/GenBank/DDBJ whole genome shotgun (WGS) entry which is preliminary data.</text>
</comment>
<proteinExistence type="inferred from homology"/>
<evidence type="ECO:0000259" key="10">
    <source>
        <dbReference type="Pfam" id="PF00710"/>
    </source>
</evidence>
<dbReference type="PIRSF" id="PIRSF500176">
    <property type="entry name" value="L_ASNase"/>
    <property type="match status" value="1"/>
</dbReference>
<dbReference type="InterPro" id="IPR037152">
    <property type="entry name" value="L-asparaginase_N_sf"/>
</dbReference>
<evidence type="ECO:0000313" key="13">
    <source>
        <dbReference type="Proteomes" id="UP000036893"/>
    </source>
</evidence>
<dbReference type="InterPro" id="IPR036152">
    <property type="entry name" value="Asp/glu_Ase-like_sf"/>
</dbReference>
<dbReference type="Gene3D" id="3.40.50.1170">
    <property type="entry name" value="L-asparaginase, N-terminal domain"/>
    <property type="match status" value="1"/>
</dbReference>
<feature type="active site" evidence="7">
    <location>
        <position position="94"/>
    </location>
</feature>
<feature type="active site" evidence="8">
    <location>
        <position position="175"/>
    </location>
</feature>
<feature type="active site" description="O-isoaspartyl threonine intermediate" evidence="5">
    <location>
        <position position="94"/>
    </location>
</feature>